<dbReference type="AlphaFoldDB" id="A0A0D1YV90"/>
<keyword evidence="9" id="KW-1185">Reference proteome</keyword>
<dbReference type="SUPFAM" id="SSF51445">
    <property type="entry name" value="(Trans)glycosidases"/>
    <property type="match status" value="1"/>
</dbReference>
<dbReference type="PROSITE" id="PS00659">
    <property type="entry name" value="GLYCOSYL_HYDROL_F5"/>
    <property type="match status" value="1"/>
</dbReference>
<dbReference type="PANTHER" id="PTHR31297">
    <property type="entry name" value="GLUCAN ENDO-1,6-BETA-GLUCOSIDASE B"/>
    <property type="match status" value="1"/>
</dbReference>
<dbReference type="Gene3D" id="3.20.20.80">
    <property type="entry name" value="Glycosidases"/>
    <property type="match status" value="1"/>
</dbReference>
<feature type="domain" description="Glycoside hydrolase family 5" evidence="7">
    <location>
        <begin position="90"/>
        <end position="311"/>
    </location>
</feature>
<dbReference type="VEuPathDB" id="FungiDB:PV08_03500"/>
<name>A0A0D1YV90_9EURO</name>
<dbReference type="OrthoDB" id="62120at2759"/>
<dbReference type="HOGENOM" id="CLU_004624_0_1_1"/>
<evidence type="ECO:0000256" key="2">
    <source>
        <dbReference type="ARBA" id="ARBA00022801"/>
    </source>
</evidence>
<dbReference type="InterPro" id="IPR001547">
    <property type="entry name" value="Glyco_hydro_5"/>
</dbReference>
<comment type="similarity">
    <text evidence="1 5">Belongs to the glycosyl hydrolase 5 (cellulase A) family.</text>
</comment>
<dbReference type="STRING" id="91928.A0A0D1YV90"/>
<evidence type="ECO:0000256" key="6">
    <source>
        <dbReference type="SAM" id="SignalP"/>
    </source>
</evidence>
<dbReference type="GO" id="GO:0004338">
    <property type="term" value="F:glucan exo-1,3-beta-glucosidase activity"/>
    <property type="evidence" value="ECO:0007669"/>
    <property type="project" value="TreeGrafter"/>
</dbReference>
<keyword evidence="6" id="KW-0732">Signal</keyword>
<dbReference type="GeneID" id="27330583"/>
<feature type="chain" id="PRO_5002237236" description="Glycoside hydrolase family 5 domain-containing protein" evidence="6">
    <location>
        <begin position="19"/>
        <end position="407"/>
    </location>
</feature>
<evidence type="ECO:0000256" key="4">
    <source>
        <dbReference type="ARBA" id="ARBA00023316"/>
    </source>
</evidence>
<feature type="signal peptide" evidence="6">
    <location>
        <begin position="1"/>
        <end position="18"/>
    </location>
</feature>
<reference evidence="8 9" key="1">
    <citation type="submission" date="2015-01" db="EMBL/GenBank/DDBJ databases">
        <title>The Genome Sequence of Exophiala spinifera CBS89968.</title>
        <authorList>
            <consortium name="The Broad Institute Genomics Platform"/>
            <person name="Cuomo C."/>
            <person name="de Hoog S."/>
            <person name="Gorbushina A."/>
            <person name="Stielow B."/>
            <person name="Teixiera M."/>
            <person name="Abouelleil A."/>
            <person name="Chapman S.B."/>
            <person name="Priest M."/>
            <person name="Young S.K."/>
            <person name="Wortman J."/>
            <person name="Nusbaum C."/>
            <person name="Birren B."/>
        </authorList>
    </citation>
    <scope>NUCLEOTIDE SEQUENCE [LARGE SCALE GENOMIC DNA]</scope>
    <source>
        <strain evidence="8 9">CBS 89968</strain>
    </source>
</reference>
<dbReference type="RefSeq" id="XP_016239422.1">
    <property type="nucleotide sequence ID" value="XM_016377852.1"/>
</dbReference>
<evidence type="ECO:0000313" key="9">
    <source>
        <dbReference type="Proteomes" id="UP000053328"/>
    </source>
</evidence>
<dbReference type="GO" id="GO:0009251">
    <property type="term" value="P:glucan catabolic process"/>
    <property type="evidence" value="ECO:0007669"/>
    <property type="project" value="TreeGrafter"/>
</dbReference>
<dbReference type="GO" id="GO:0009986">
    <property type="term" value="C:cell surface"/>
    <property type="evidence" value="ECO:0007669"/>
    <property type="project" value="TreeGrafter"/>
</dbReference>
<organism evidence="8 9">
    <name type="scientific">Exophiala spinifera</name>
    <dbReference type="NCBI Taxonomy" id="91928"/>
    <lineage>
        <taxon>Eukaryota</taxon>
        <taxon>Fungi</taxon>
        <taxon>Dikarya</taxon>
        <taxon>Ascomycota</taxon>
        <taxon>Pezizomycotina</taxon>
        <taxon>Eurotiomycetes</taxon>
        <taxon>Chaetothyriomycetidae</taxon>
        <taxon>Chaetothyriales</taxon>
        <taxon>Herpotrichiellaceae</taxon>
        <taxon>Exophiala</taxon>
    </lineage>
</organism>
<dbReference type="GO" id="GO:0005576">
    <property type="term" value="C:extracellular region"/>
    <property type="evidence" value="ECO:0007669"/>
    <property type="project" value="TreeGrafter"/>
</dbReference>
<keyword evidence="4" id="KW-0961">Cell wall biogenesis/degradation</keyword>
<keyword evidence="2 5" id="KW-0378">Hydrolase</keyword>
<evidence type="ECO:0000256" key="5">
    <source>
        <dbReference type="RuleBase" id="RU361153"/>
    </source>
</evidence>
<accession>A0A0D1YV90</accession>
<sequence length="407" mass="44660">MWAQKIFVAGLAAVGTAASPLAINKRQFAYGSNPVRGVNIGGWLVLEPWITPSIFDAFGEDVVDEYTLCQTSGDAEGILRSHWDSWVSLSDFQRIADSGFNLVRIPIGYWAFQKYEQDPYVQGAADYLDAAIGWARQTGLKVWIDLHGAPRSQNGYDNSGQRTSWPGWTQGDSIQATLDVIGQISGKYATSDYSDVVVGIELLNEPFMPGLSGGKSATQGYYQAGFGVVRQCGQTPVVIHDGFDKPSDWNGFLTGQGTSGAIVDHHEYQVFTNEGVALSPEDHVNEVWNSASNWGTGQDKFIIVGEWTAAMTDCAPYLNGRGVGARYDGSYNQGNGDGSSYVGSCSDMNYIDQWSDYYKQATTNYIKTQISAFETAVQGWIFWNFKTESAAEWDLFKLIDAGVWPQS</sequence>
<evidence type="ECO:0000313" key="8">
    <source>
        <dbReference type="EMBL" id="KIW19206.1"/>
    </source>
</evidence>
<dbReference type="InterPro" id="IPR050386">
    <property type="entry name" value="Glycosyl_hydrolase_5"/>
</dbReference>
<protein>
    <recommendedName>
        <fullName evidence="7">Glycoside hydrolase family 5 domain-containing protein</fullName>
    </recommendedName>
</protein>
<evidence type="ECO:0000256" key="1">
    <source>
        <dbReference type="ARBA" id="ARBA00005641"/>
    </source>
</evidence>
<proteinExistence type="inferred from homology"/>
<dbReference type="InterPro" id="IPR018087">
    <property type="entry name" value="Glyco_hydro_5_CS"/>
</dbReference>
<dbReference type="GO" id="GO:0071555">
    <property type="term" value="P:cell wall organization"/>
    <property type="evidence" value="ECO:0007669"/>
    <property type="project" value="UniProtKB-KW"/>
</dbReference>
<gene>
    <name evidence="8" type="ORF">PV08_03500</name>
</gene>
<dbReference type="EMBL" id="KN847493">
    <property type="protein sequence ID" value="KIW19206.1"/>
    <property type="molecule type" value="Genomic_DNA"/>
</dbReference>
<evidence type="ECO:0000256" key="3">
    <source>
        <dbReference type="ARBA" id="ARBA00023295"/>
    </source>
</evidence>
<keyword evidence="3 5" id="KW-0326">Glycosidase</keyword>
<evidence type="ECO:0000259" key="7">
    <source>
        <dbReference type="Pfam" id="PF00150"/>
    </source>
</evidence>
<dbReference type="PANTHER" id="PTHR31297:SF8">
    <property type="entry name" value="GLYCOSIDE HYDROLASE FAMILY 5 DOMAIN-CONTAINING PROTEIN"/>
    <property type="match status" value="1"/>
</dbReference>
<dbReference type="Pfam" id="PF00150">
    <property type="entry name" value="Cellulase"/>
    <property type="match status" value="1"/>
</dbReference>
<dbReference type="InterPro" id="IPR017853">
    <property type="entry name" value="GH"/>
</dbReference>
<dbReference type="Proteomes" id="UP000053328">
    <property type="component" value="Unassembled WGS sequence"/>
</dbReference>